<evidence type="ECO:0000313" key="3">
    <source>
        <dbReference type="Proteomes" id="UP001597083"/>
    </source>
</evidence>
<comment type="caution">
    <text evidence="2">The sequence shown here is derived from an EMBL/GenBank/DDBJ whole genome shotgun (WGS) entry which is preliminary data.</text>
</comment>
<keyword evidence="1" id="KW-0175">Coiled coil</keyword>
<evidence type="ECO:0000256" key="1">
    <source>
        <dbReference type="SAM" id="Coils"/>
    </source>
</evidence>
<sequence length="86" mass="9336">MADLQSSVDNFKNDISNITSSAKAAKETATSTIESLKATANTLQNDLEKVKNNFKAKVSNVQSLPKQSASVDQVYEDLDLSEFVIP</sequence>
<keyword evidence="3" id="KW-1185">Reference proteome</keyword>
<name>A0ABW3CD05_9ACTN</name>
<gene>
    <name evidence="2" type="ORF">ACFQ07_09000</name>
</gene>
<feature type="coiled-coil region" evidence="1">
    <location>
        <begin position="26"/>
        <end position="53"/>
    </location>
</feature>
<reference evidence="3" key="1">
    <citation type="journal article" date="2019" name="Int. J. Syst. Evol. Microbiol.">
        <title>The Global Catalogue of Microorganisms (GCM) 10K type strain sequencing project: providing services to taxonomists for standard genome sequencing and annotation.</title>
        <authorList>
            <consortium name="The Broad Institute Genomics Platform"/>
            <consortium name="The Broad Institute Genome Sequencing Center for Infectious Disease"/>
            <person name="Wu L."/>
            <person name="Ma J."/>
        </authorList>
    </citation>
    <scope>NUCLEOTIDE SEQUENCE [LARGE SCALE GENOMIC DNA]</scope>
    <source>
        <strain evidence="3">JCM 31696</strain>
    </source>
</reference>
<proteinExistence type="predicted"/>
<protein>
    <submittedName>
        <fullName evidence="2">Uncharacterized protein</fullName>
    </submittedName>
</protein>
<dbReference type="EMBL" id="JBHTIR010001282">
    <property type="protein sequence ID" value="MFD0852359.1"/>
    <property type="molecule type" value="Genomic_DNA"/>
</dbReference>
<accession>A0ABW3CD05</accession>
<dbReference type="Proteomes" id="UP001597083">
    <property type="component" value="Unassembled WGS sequence"/>
</dbReference>
<organism evidence="2 3">
    <name type="scientific">Actinomadura adrarensis</name>
    <dbReference type="NCBI Taxonomy" id="1819600"/>
    <lineage>
        <taxon>Bacteria</taxon>
        <taxon>Bacillati</taxon>
        <taxon>Actinomycetota</taxon>
        <taxon>Actinomycetes</taxon>
        <taxon>Streptosporangiales</taxon>
        <taxon>Thermomonosporaceae</taxon>
        <taxon>Actinomadura</taxon>
    </lineage>
</organism>
<feature type="non-terminal residue" evidence="2">
    <location>
        <position position="86"/>
    </location>
</feature>
<evidence type="ECO:0000313" key="2">
    <source>
        <dbReference type="EMBL" id="MFD0852359.1"/>
    </source>
</evidence>